<keyword evidence="6" id="KW-0326">Glycosidase</keyword>
<dbReference type="OrthoDB" id="107551at2"/>
<accession>A0A2K4ZNA6</accession>
<evidence type="ECO:0000256" key="2">
    <source>
        <dbReference type="ARBA" id="ARBA00007951"/>
    </source>
</evidence>
<evidence type="ECO:0000313" key="10">
    <source>
        <dbReference type="Proteomes" id="UP000236311"/>
    </source>
</evidence>
<keyword evidence="4" id="KW-0732">Signal</keyword>
<evidence type="ECO:0000256" key="6">
    <source>
        <dbReference type="ARBA" id="ARBA00023295"/>
    </source>
</evidence>
<dbReference type="PRINTS" id="PR00741">
    <property type="entry name" value="GLHYDRLASE29"/>
</dbReference>
<organism evidence="9 10">
    <name type="scientific">Acetatifactor muris</name>
    <dbReference type="NCBI Taxonomy" id="879566"/>
    <lineage>
        <taxon>Bacteria</taxon>
        <taxon>Bacillati</taxon>
        <taxon>Bacillota</taxon>
        <taxon>Clostridia</taxon>
        <taxon>Lachnospirales</taxon>
        <taxon>Lachnospiraceae</taxon>
        <taxon>Acetatifactor</taxon>
    </lineage>
</organism>
<name>A0A2K4ZNA6_9FIRM</name>
<feature type="site" description="May be important for catalysis" evidence="7">
    <location>
        <position position="241"/>
    </location>
</feature>
<keyword evidence="5" id="KW-0378">Hydrolase</keyword>
<dbReference type="Pfam" id="PF01120">
    <property type="entry name" value="Alpha_L_fucos"/>
    <property type="match status" value="1"/>
</dbReference>
<dbReference type="EC" id="3.2.1.51" evidence="3"/>
<dbReference type="InterPro" id="IPR000933">
    <property type="entry name" value="Glyco_hydro_29"/>
</dbReference>
<evidence type="ECO:0000256" key="5">
    <source>
        <dbReference type="ARBA" id="ARBA00022801"/>
    </source>
</evidence>
<proteinExistence type="inferred from homology"/>
<dbReference type="GO" id="GO:0004560">
    <property type="term" value="F:alpha-L-fucosidase activity"/>
    <property type="evidence" value="ECO:0007669"/>
    <property type="project" value="InterPro"/>
</dbReference>
<dbReference type="PANTHER" id="PTHR10030:SF37">
    <property type="entry name" value="ALPHA-L-FUCOSIDASE-RELATED"/>
    <property type="match status" value="1"/>
</dbReference>
<dbReference type="SUPFAM" id="SSF51445">
    <property type="entry name" value="(Trans)glycosidases"/>
    <property type="match status" value="1"/>
</dbReference>
<dbReference type="InterPro" id="IPR057739">
    <property type="entry name" value="Glyco_hydro_29_N"/>
</dbReference>
<dbReference type="InterPro" id="IPR017853">
    <property type="entry name" value="GH"/>
</dbReference>
<gene>
    <name evidence="9" type="ORF">AMURIS_04703</name>
</gene>
<dbReference type="EMBL" id="OFSM01000035">
    <property type="protein sequence ID" value="SOY31951.1"/>
    <property type="molecule type" value="Genomic_DNA"/>
</dbReference>
<dbReference type="PANTHER" id="PTHR10030">
    <property type="entry name" value="ALPHA-L-FUCOSIDASE"/>
    <property type="match status" value="1"/>
</dbReference>
<dbReference type="PIRSF" id="PIRSF001092">
    <property type="entry name" value="Alpha-L-fucosidase"/>
    <property type="match status" value="1"/>
</dbReference>
<evidence type="ECO:0000259" key="8">
    <source>
        <dbReference type="Pfam" id="PF01120"/>
    </source>
</evidence>
<sequence>MAIPIPEERVARFENMGLGMFIHYGLYSRLGRGEWIMHLGKIPKEEYVKLADTFTAGEFDAGEIVRTAKKAGMKYITLTTKHHDGFCLYDAKGLCGYDAPHSACGRDLVREFVDACNGEGIAPFFYHATYDWYQESFENDFDTFLQYLRDSVELLCTQYGKIGGLWFDGNWSKPAGTDWQEDRLYAVIRRHQPDAIIVNNTGLGARGALGNSEIDSVTFEQGRPVPMDRDGMPKYVAAEMCHTMNDHWGFGRNDYNYKSLPEIIETLCACRKIGANYLLNVGPEGEGAVPVMQKAMLEALGSWIETCGGAIYQGKPGKMTGEDRNFALDMEDRSYLFIHNLKVQGSSHVVVSEGGPGFRHFAGCERKVRSVKWTDNGESLEFVQNGGNLWVNATGYSYGCNYVVRVAEVEFEDQHHNRKL</sequence>
<comment type="function">
    <text evidence="1">Alpha-L-fucosidase is responsible for hydrolyzing the alpha-1,6-linked fucose joined to the reducing-end N-acetylglucosamine of the carbohydrate moieties of glycoproteins.</text>
</comment>
<comment type="similarity">
    <text evidence="2">Belongs to the glycosyl hydrolase 29 family.</text>
</comment>
<evidence type="ECO:0000313" key="9">
    <source>
        <dbReference type="EMBL" id="SOY31951.1"/>
    </source>
</evidence>
<feature type="domain" description="Glycoside hydrolase family 29 N-terminal" evidence="8">
    <location>
        <begin position="11"/>
        <end position="308"/>
    </location>
</feature>
<dbReference type="RefSeq" id="WP_103241927.1">
    <property type="nucleotide sequence ID" value="NZ_JANJZD010000037.1"/>
</dbReference>
<evidence type="ECO:0000256" key="7">
    <source>
        <dbReference type="PIRSR" id="PIRSR001092-1"/>
    </source>
</evidence>
<dbReference type="GO" id="GO:0006004">
    <property type="term" value="P:fucose metabolic process"/>
    <property type="evidence" value="ECO:0007669"/>
    <property type="project" value="InterPro"/>
</dbReference>
<dbReference type="Proteomes" id="UP000236311">
    <property type="component" value="Unassembled WGS sequence"/>
</dbReference>
<dbReference type="SMART" id="SM00812">
    <property type="entry name" value="Alpha_L_fucos"/>
    <property type="match status" value="1"/>
</dbReference>
<protein>
    <recommendedName>
        <fullName evidence="3">alpha-L-fucosidase</fullName>
        <ecNumber evidence="3">3.2.1.51</ecNumber>
    </recommendedName>
</protein>
<dbReference type="InterPro" id="IPR016286">
    <property type="entry name" value="FUC_metazoa-typ"/>
</dbReference>
<dbReference type="GO" id="GO:0005764">
    <property type="term" value="C:lysosome"/>
    <property type="evidence" value="ECO:0007669"/>
    <property type="project" value="TreeGrafter"/>
</dbReference>
<reference evidence="9 10" key="1">
    <citation type="submission" date="2018-01" db="EMBL/GenBank/DDBJ databases">
        <authorList>
            <person name="Gaut B.S."/>
            <person name="Morton B.R."/>
            <person name="Clegg M.T."/>
            <person name="Duvall M.R."/>
        </authorList>
    </citation>
    <scope>NUCLEOTIDE SEQUENCE [LARGE SCALE GENOMIC DNA]</scope>
    <source>
        <strain evidence="9">GP69</strain>
    </source>
</reference>
<dbReference type="GO" id="GO:0016139">
    <property type="term" value="P:glycoside catabolic process"/>
    <property type="evidence" value="ECO:0007669"/>
    <property type="project" value="TreeGrafter"/>
</dbReference>
<evidence type="ECO:0000256" key="4">
    <source>
        <dbReference type="ARBA" id="ARBA00022729"/>
    </source>
</evidence>
<keyword evidence="10" id="KW-1185">Reference proteome</keyword>
<dbReference type="AlphaFoldDB" id="A0A2K4ZNA6"/>
<evidence type="ECO:0000256" key="1">
    <source>
        <dbReference type="ARBA" id="ARBA00004071"/>
    </source>
</evidence>
<evidence type="ECO:0000256" key="3">
    <source>
        <dbReference type="ARBA" id="ARBA00012662"/>
    </source>
</evidence>
<dbReference type="Gene3D" id="3.20.20.80">
    <property type="entry name" value="Glycosidases"/>
    <property type="match status" value="1"/>
</dbReference>